<gene>
    <name evidence="7" type="ORF">MNBD_GAMMA08-506</name>
</gene>
<dbReference type="Pfam" id="PF24125">
    <property type="entry name" value="Cds6_C"/>
    <property type="match status" value="1"/>
</dbReference>
<protein>
    <submittedName>
        <fullName evidence="7">ErfK/YbiS/YcfS/YnhG family protein</fullName>
    </submittedName>
</protein>
<dbReference type="GO" id="GO:0008360">
    <property type="term" value="P:regulation of cell shape"/>
    <property type="evidence" value="ECO:0007669"/>
    <property type="project" value="UniProtKB-KW"/>
</dbReference>
<evidence type="ECO:0000259" key="6">
    <source>
        <dbReference type="PROSITE" id="PS52029"/>
    </source>
</evidence>
<dbReference type="GO" id="GO:0009252">
    <property type="term" value="P:peptidoglycan biosynthetic process"/>
    <property type="evidence" value="ECO:0007669"/>
    <property type="project" value="UniProtKB-UniPathway"/>
</dbReference>
<keyword evidence="5" id="KW-0961">Cell wall biogenesis/degradation</keyword>
<evidence type="ECO:0000313" key="7">
    <source>
        <dbReference type="EMBL" id="VAW61060.1"/>
    </source>
</evidence>
<feature type="domain" description="L,D-TPase catalytic" evidence="6">
    <location>
        <begin position="123"/>
        <end position="258"/>
    </location>
</feature>
<dbReference type="InterPro" id="IPR056203">
    <property type="entry name" value="Cds6_C"/>
</dbReference>
<evidence type="ECO:0000256" key="1">
    <source>
        <dbReference type="ARBA" id="ARBA00004752"/>
    </source>
</evidence>
<dbReference type="Gene3D" id="2.40.440.10">
    <property type="entry name" value="L,D-transpeptidase catalytic domain-like"/>
    <property type="match status" value="1"/>
</dbReference>
<keyword evidence="3" id="KW-0133">Cell shape</keyword>
<dbReference type="UniPathway" id="UPA00219"/>
<evidence type="ECO:0000256" key="3">
    <source>
        <dbReference type="ARBA" id="ARBA00022960"/>
    </source>
</evidence>
<sequence length="405" mass="46250">MKVIFLFFAVLYSAFLIADTLHPEQRLLDAINDIQSSNLNSAEIKLKTLVSEMPNFKLAQLVYADILMSKVKGIDNAGTELSDGLKKELLLTEIKNRYQASNNDFSKNKLPFVVARLDPFYRHAIVIDLSQSRLYLFDNSQSLPILIDDFFVSMGRSGAGKNSEGDLKTPLGVYFIQSYISPNKLADKYGAGAYPINYPNAWDRLNGKTGHGIWLHGTRSGTYNRPVLASEGCVVLPNEDLLSLGAYIDLKNTPVLIGENLRWLELEKWQQHKQKLSQLHGQWKSDWESMKVENYLSHYSIRFTNGKKDFYLWSDHKRRVAKHKTFVNVKLSNVSLLLHPNEDVLVATFLQTYASDNFSSQSWKRQYWNKESDGKWRIVFEDEISPPTVSQLVSNDKVIGSNNQK</sequence>
<name>A0A3B0X910_9ZZZZ</name>
<organism evidence="7">
    <name type="scientific">hydrothermal vent metagenome</name>
    <dbReference type="NCBI Taxonomy" id="652676"/>
    <lineage>
        <taxon>unclassified sequences</taxon>
        <taxon>metagenomes</taxon>
        <taxon>ecological metagenomes</taxon>
    </lineage>
</organism>
<dbReference type="GO" id="GO:0071555">
    <property type="term" value="P:cell wall organization"/>
    <property type="evidence" value="ECO:0007669"/>
    <property type="project" value="UniProtKB-KW"/>
</dbReference>
<dbReference type="EMBL" id="UOFH01000172">
    <property type="protein sequence ID" value="VAW61060.1"/>
    <property type="molecule type" value="Genomic_DNA"/>
</dbReference>
<keyword evidence="2" id="KW-0808">Transferase</keyword>
<dbReference type="Gene3D" id="3.10.450.50">
    <property type="match status" value="1"/>
</dbReference>
<comment type="pathway">
    <text evidence="1">Cell wall biogenesis; peptidoglycan biosynthesis.</text>
</comment>
<evidence type="ECO:0000256" key="4">
    <source>
        <dbReference type="ARBA" id="ARBA00022984"/>
    </source>
</evidence>
<keyword evidence="4" id="KW-0573">Peptidoglycan synthesis</keyword>
<dbReference type="InterPro" id="IPR038063">
    <property type="entry name" value="Transpep_catalytic_dom"/>
</dbReference>
<dbReference type="AlphaFoldDB" id="A0A3B0X910"/>
<accession>A0A3B0X910</accession>
<dbReference type="Pfam" id="PF03734">
    <property type="entry name" value="YkuD"/>
    <property type="match status" value="1"/>
</dbReference>
<dbReference type="PANTHER" id="PTHR36699">
    <property type="entry name" value="LD-TRANSPEPTIDASE"/>
    <property type="match status" value="1"/>
</dbReference>
<proteinExistence type="predicted"/>
<dbReference type="PROSITE" id="PS52029">
    <property type="entry name" value="LD_TPASE"/>
    <property type="match status" value="1"/>
</dbReference>
<reference evidence="7" key="1">
    <citation type="submission" date="2018-06" db="EMBL/GenBank/DDBJ databases">
        <authorList>
            <person name="Zhirakovskaya E."/>
        </authorList>
    </citation>
    <scope>NUCLEOTIDE SEQUENCE</scope>
</reference>
<evidence type="ECO:0000256" key="2">
    <source>
        <dbReference type="ARBA" id="ARBA00022679"/>
    </source>
</evidence>
<dbReference type="InterPro" id="IPR005490">
    <property type="entry name" value="LD_TPept_cat_dom"/>
</dbReference>
<dbReference type="PANTHER" id="PTHR36699:SF1">
    <property type="entry name" value="L,D-TRANSPEPTIDASE YAFK-RELATED"/>
    <property type="match status" value="1"/>
</dbReference>
<dbReference type="GO" id="GO:0016740">
    <property type="term" value="F:transferase activity"/>
    <property type="evidence" value="ECO:0007669"/>
    <property type="project" value="UniProtKB-KW"/>
</dbReference>
<evidence type="ECO:0000256" key="5">
    <source>
        <dbReference type="ARBA" id="ARBA00023316"/>
    </source>
</evidence>
<dbReference type="SUPFAM" id="SSF141523">
    <property type="entry name" value="L,D-transpeptidase catalytic domain-like"/>
    <property type="match status" value="1"/>
</dbReference>
<dbReference type="CDD" id="cd16913">
    <property type="entry name" value="YkuD_like"/>
    <property type="match status" value="1"/>
</dbReference>